<protein>
    <submittedName>
        <fullName evidence="1">Uncharacterized protein</fullName>
    </submittedName>
</protein>
<evidence type="ECO:0000313" key="2">
    <source>
        <dbReference type="EMBL" id="PQM44847.1"/>
    </source>
</evidence>
<comment type="caution">
    <text evidence="1">The sequence shown here is derived from an EMBL/GenBank/DDBJ whole genome shotgun (WGS) entry which is preliminary data.</text>
</comment>
<reference evidence="2 4" key="2">
    <citation type="journal article" date="2017" name="Int. J. Syst. Evol. Microbiol.">
        <title>Mycobacterium talmoniae sp. nov., a slowly growing mycobacterium isolated from human respiratory samples.</title>
        <authorList>
            <person name="Davidson R.M."/>
            <person name="DeGroote M.A."/>
            <person name="Marola J.L."/>
            <person name="Buss S."/>
            <person name="Jones V."/>
            <person name="McNeil M.R."/>
            <person name="Freifeld A.G."/>
            <person name="Elaine Epperson L."/>
            <person name="Hasan N.A."/>
            <person name="Jackson M."/>
            <person name="Iwen P.C."/>
            <person name="Salfinger M."/>
            <person name="Strong M."/>
        </authorList>
    </citation>
    <scope>NUCLEOTIDE SEQUENCE [LARGE SCALE GENOMIC DNA]</scope>
    <source>
        <strain evidence="2 4">ATCC BAA-2683</strain>
    </source>
</reference>
<proteinExistence type="predicted"/>
<dbReference type="Proteomes" id="UP000179734">
    <property type="component" value="Unassembled WGS sequence"/>
</dbReference>
<dbReference type="EMBL" id="PPEA01000704">
    <property type="protein sequence ID" value="PQM44847.1"/>
    <property type="molecule type" value="Genomic_DNA"/>
</dbReference>
<sequence length="102" mass="11138">MTVGGDDLVFHNFSEAHEGLDHIKRVIDNVSELTDTVRQVFQVDLPEGFKGTTGTEITAAHHEIDSCLQDIIHELSAIQVDGVQQQDDMAALDRGLAQGIRG</sequence>
<dbReference type="AlphaFoldDB" id="A0A1S1MU46"/>
<dbReference type="RefSeq" id="WP_071029832.1">
    <property type="nucleotide sequence ID" value="NZ_MLQM01000240.1"/>
</dbReference>
<reference evidence="1 3" key="1">
    <citation type="submission" date="2016-10" db="EMBL/GenBank/DDBJ databases">
        <title>Genome sequence of Mycobacterium talmonii.</title>
        <authorList>
            <person name="Greninger A.L."/>
            <person name="Elliott B."/>
            <person name="Vasireddy S."/>
            <person name="Vasireddy R."/>
        </authorList>
    </citation>
    <scope>NUCLEOTIDE SEQUENCE [LARGE SCALE GENOMIC DNA]</scope>
    <source>
        <strain evidence="1">MO-5499</strain>
        <strain evidence="3">NE-TNMC-100812</strain>
    </source>
</reference>
<evidence type="ECO:0000313" key="4">
    <source>
        <dbReference type="Proteomes" id="UP000238296"/>
    </source>
</evidence>
<organism evidence="1 3">
    <name type="scientific">Mycobacterium talmoniae</name>
    <dbReference type="NCBI Taxonomy" id="1858794"/>
    <lineage>
        <taxon>Bacteria</taxon>
        <taxon>Bacillati</taxon>
        <taxon>Actinomycetota</taxon>
        <taxon>Actinomycetes</taxon>
        <taxon>Mycobacteriales</taxon>
        <taxon>Mycobacteriaceae</taxon>
        <taxon>Mycobacterium</taxon>
    </lineage>
</organism>
<evidence type="ECO:0000313" key="1">
    <source>
        <dbReference type="EMBL" id="OHU92282.1"/>
    </source>
</evidence>
<dbReference type="EMBL" id="MLQM01000240">
    <property type="protein sequence ID" value="OHU92282.1"/>
    <property type="molecule type" value="Genomic_DNA"/>
</dbReference>
<reference evidence="2" key="3">
    <citation type="submission" date="2018-01" db="EMBL/GenBank/DDBJ databases">
        <authorList>
            <person name="Gaut B.S."/>
            <person name="Morton B.R."/>
            <person name="Clegg M.T."/>
            <person name="Duvall M.R."/>
        </authorList>
    </citation>
    <scope>NUCLEOTIDE SEQUENCE</scope>
    <source>
        <strain evidence="2">ATCC BAA-2683</strain>
    </source>
</reference>
<accession>A0A1S1MU46</accession>
<keyword evidence="3" id="KW-1185">Reference proteome</keyword>
<gene>
    <name evidence="1" type="ORF">BKN37_25305</name>
    <name evidence="2" type="ORF">C1Y40_04997</name>
</gene>
<name>A0A1S1MU46_9MYCO</name>
<evidence type="ECO:0000313" key="3">
    <source>
        <dbReference type="Proteomes" id="UP000179734"/>
    </source>
</evidence>
<dbReference type="Proteomes" id="UP000238296">
    <property type="component" value="Unassembled WGS sequence"/>
</dbReference>